<sequence length="67" mass="8001">MHPEQFSRNEEKLRNIPRRIQLFMPITKMVMKIQHHSQNPSKYIKNIKVHCHFARETKIGSNTSNSN</sequence>
<comment type="caution">
    <text evidence="1">The sequence shown here is derived from an EMBL/GenBank/DDBJ whole genome shotgun (WGS) entry which is preliminary data.</text>
</comment>
<protein>
    <submittedName>
        <fullName evidence="1">Uncharacterized protein</fullName>
    </submittedName>
</protein>
<proteinExistence type="predicted"/>
<dbReference type="EMBL" id="CM045769">
    <property type="protein sequence ID" value="KAI7995585.1"/>
    <property type="molecule type" value="Genomic_DNA"/>
</dbReference>
<evidence type="ECO:0000313" key="2">
    <source>
        <dbReference type="Proteomes" id="UP001060215"/>
    </source>
</evidence>
<name>A0ACC0G3F5_9ERIC</name>
<keyword evidence="2" id="KW-1185">Reference proteome</keyword>
<accession>A0ACC0G3F5</accession>
<dbReference type="Proteomes" id="UP001060215">
    <property type="component" value="Chromosome 12"/>
</dbReference>
<evidence type="ECO:0000313" key="1">
    <source>
        <dbReference type="EMBL" id="KAI7995585.1"/>
    </source>
</evidence>
<reference evidence="1 2" key="1">
    <citation type="journal article" date="2022" name="Plant J.">
        <title>Chromosome-level genome of Camellia lanceoleosa provides a valuable resource for understanding genome evolution and self-incompatibility.</title>
        <authorList>
            <person name="Gong W."/>
            <person name="Xiao S."/>
            <person name="Wang L."/>
            <person name="Liao Z."/>
            <person name="Chang Y."/>
            <person name="Mo W."/>
            <person name="Hu G."/>
            <person name="Li W."/>
            <person name="Zhao G."/>
            <person name="Zhu H."/>
            <person name="Hu X."/>
            <person name="Ji K."/>
            <person name="Xiang X."/>
            <person name="Song Q."/>
            <person name="Yuan D."/>
            <person name="Jin S."/>
            <person name="Zhang L."/>
        </authorList>
    </citation>
    <scope>NUCLEOTIDE SEQUENCE [LARGE SCALE GENOMIC DNA]</scope>
    <source>
        <strain evidence="1">SQ_2022a</strain>
    </source>
</reference>
<organism evidence="1 2">
    <name type="scientific">Camellia lanceoleosa</name>
    <dbReference type="NCBI Taxonomy" id="1840588"/>
    <lineage>
        <taxon>Eukaryota</taxon>
        <taxon>Viridiplantae</taxon>
        <taxon>Streptophyta</taxon>
        <taxon>Embryophyta</taxon>
        <taxon>Tracheophyta</taxon>
        <taxon>Spermatophyta</taxon>
        <taxon>Magnoliopsida</taxon>
        <taxon>eudicotyledons</taxon>
        <taxon>Gunneridae</taxon>
        <taxon>Pentapetalae</taxon>
        <taxon>asterids</taxon>
        <taxon>Ericales</taxon>
        <taxon>Theaceae</taxon>
        <taxon>Camellia</taxon>
    </lineage>
</organism>
<gene>
    <name evidence="1" type="ORF">LOK49_LG11G00209</name>
</gene>